<keyword evidence="2" id="KW-1185">Reference proteome</keyword>
<dbReference type="VEuPathDB" id="MicrosporidiaDB:THOM_2898"/>
<gene>
    <name evidence="1" type="ORF">THOM_2898</name>
</gene>
<dbReference type="InParanoid" id="L7JSC7"/>
<dbReference type="Proteomes" id="UP000011185">
    <property type="component" value="Unassembled WGS sequence"/>
</dbReference>
<name>L7JSC7_TRAHO</name>
<dbReference type="AlphaFoldDB" id="L7JSC7"/>
<accession>L7JSC7</accession>
<reference evidence="1 2" key="1">
    <citation type="journal article" date="2012" name="PLoS Pathog.">
        <title>The genome of the obligate intracellular parasite Trachipleistophora hominis: new insights into microsporidian genome dynamics and reductive evolution.</title>
        <authorList>
            <person name="Heinz E."/>
            <person name="Williams T.A."/>
            <person name="Nakjang S."/>
            <person name="Noel C.J."/>
            <person name="Swan D.C."/>
            <person name="Goldberg A.V."/>
            <person name="Harris S.R."/>
            <person name="Weinmaier T."/>
            <person name="Markert S."/>
            <person name="Becher D."/>
            <person name="Bernhardt J."/>
            <person name="Dagan T."/>
            <person name="Hacker C."/>
            <person name="Lucocq J.M."/>
            <person name="Schweder T."/>
            <person name="Rattei T."/>
            <person name="Hall N."/>
            <person name="Hirt R.P."/>
            <person name="Embley T.M."/>
        </authorList>
    </citation>
    <scope>NUCLEOTIDE SEQUENCE [LARGE SCALE GENOMIC DNA]</scope>
</reference>
<dbReference type="HOGENOM" id="CLU_3263274_0_0_1"/>
<organism evidence="1 2">
    <name type="scientific">Trachipleistophora hominis</name>
    <name type="common">Microsporidian parasite</name>
    <dbReference type="NCBI Taxonomy" id="72359"/>
    <lineage>
        <taxon>Eukaryota</taxon>
        <taxon>Fungi</taxon>
        <taxon>Fungi incertae sedis</taxon>
        <taxon>Microsporidia</taxon>
        <taxon>Pleistophoridae</taxon>
        <taxon>Trachipleistophora</taxon>
    </lineage>
</organism>
<feature type="non-terminal residue" evidence="1">
    <location>
        <position position="1"/>
    </location>
</feature>
<sequence length="42" mass="4823">VRKVESSGKDDMGSIVFYGFVGLWSSDELLRWVSIDQKNIFN</sequence>
<dbReference type="EMBL" id="JH994065">
    <property type="protein sequence ID" value="ELQ74185.1"/>
    <property type="molecule type" value="Genomic_DNA"/>
</dbReference>
<protein>
    <submittedName>
        <fullName evidence="1">Uncharacterized protein</fullName>
    </submittedName>
</protein>
<evidence type="ECO:0000313" key="2">
    <source>
        <dbReference type="Proteomes" id="UP000011185"/>
    </source>
</evidence>
<proteinExistence type="predicted"/>
<evidence type="ECO:0000313" key="1">
    <source>
        <dbReference type="EMBL" id="ELQ74185.1"/>
    </source>
</evidence>